<dbReference type="EMBL" id="FOJG01000001">
    <property type="protein sequence ID" value="SEW36827.1"/>
    <property type="molecule type" value="Genomic_DNA"/>
</dbReference>
<reference evidence="2" key="1">
    <citation type="submission" date="2016-10" db="EMBL/GenBank/DDBJ databases">
        <authorList>
            <person name="Varghese N."/>
            <person name="Submissions S."/>
        </authorList>
    </citation>
    <scope>NUCLEOTIDE SEQUENCE [LARGE SCALE GENOMIC DNA]</scope>
    <source>
        <strain evidence="2">DSM 3695</strain>
    </source>
</reference>
<name>A0A1I0R7Z4_9BACT</name>
<dbReference type="InterPro" id="IPR023614">
    <property type="entry name" value="Porin_dom_sf"/>
</dbReference>
<dbReference type="STRING" id="29529.SAMN04488122_2432"/>
<dbReference type="SUPFAM" id="SSF56935">
    <property type="entry name" value="Porins"/>
    <property type="match status" value="1"/>
</dbReference>
<dbReference type="InterPro" id="IPR010870">
    <property type="entry name" value="Porin_O/P"/>
</dbReference>
<protein>
    <submittedName>
        <fullName evidence="1">Phosphate-selective porin</fullName>
    </submittedName>
</protein>
<dbReference type="Proteomes" id="UP000199310">
    <property type="component" value="Unassembled WGS sequence"/>
</dbReference>
<dbReference type="Gene3D" id="2.40.160.10">
    <property type="entry name" value="Porin"/>
    <property type="match status" value="1"/>
</dbReference>
<evidence type="ECO:0000313" key="1">
    <source>
        <dbReference type="EMBL" id="SEW36827.1"/>
    </source>
</evidence>
<gene>
    <name evidence="1" type="ORF">SAMN04488122_2432</name>
</gene>
<accession>A0A1I0R7Z4</accession>
<organism evidence="1 2">
    <name type="scientific">Chitinophaga arvensicola</name>
    <dbReference type="NCBI Taxonomy" id="29529"/>
    <lineage>
        <taxon>Bacteria</taxon>
        <taxon>Pseudomonadati</taxon>
        <taxon>Bacteroidota</taxon>
        <taxon>Chitinophagia</taxon>
        <taxon>Chitinophagales</taxon>
        <taxon>Chitinophagaceae</taxon>
        <taxon>Chitinophaga</taxon>
    </lineage>
</organism>
<keyword evidence="2" id="KW-1185">Reference proteome</keyword>
<dbReference type="AlphaFoldDB" id="A0A1I0R7Z4"/>
<sequence length="415" mass="47325">MLLTANHLCYGQYTAPIDTTNPQIVTDTNKTSAYLVPDVPQKWVNWTQYDGKRLSFKIGAVLLLDYTAFFQNDSSKAQVSTQQNKLELRAARLMFSGLLKFKNPWQYFISAEFRGFARDTSENAFGLTDAYLTIPLGKADKYGKLTIGKIKETHIYEMVGDAVNIPQTERILNPFFVSRNIGIRYMFNSLQSRMTYSVGWFNDGWVTGVPLKESGNDFTVRITGLPVLSSGGDKYLHLGASMRYIGADYHSLRYRGKVESNVSDYYVDTKSMDASHAWNLAGEFLYTSKSYSVTAEWVQNWTTADISTLSFNCWNIVASWVLTGENRPYDKTVAYARRIMPKKKSGAWELVARFSRLDLQDKSIDGGILNKWHMGVNWWATQHWRVSVAYGISTLDRFNKTGLTNQVLTRLQWVL</sequence>
<dbReference type="RefSeq" id="WP_177192135.1">
    <property type="nucleotide sequence ID" value="NZ_FOJG01000001.1"/>
</dbReference>
<proteinExistence type="predicted"/>
<dbReference type="Pfam" id="PF07396">
    <property type="entry name" value="Porin_O_P"/>
    <property type="match status" value="1"/>
</dbReference>
<evidence type="ECO:0000313" key="2">
    <source>
        <dbReference type="Proteomes" id="UP000199310"/>
    </source>
</evidence>